<name>A0A6I2UDF6_9FIRM</name>
<dbReference type="InterPro" id="IPR032719">
    <property type="entry name" value="WbsX"/>
</dbReference>
<sequence>MKKSIKALAMYLPQFHQVKENDEWWGSGYTEWTAVKNGEPLYNGHVQPKKPLEGKYYNLLDKETLRWQSELAKKYGIAGFCFYHYWFGKDRKILEKPAEILLDNKDIDMPFCFCWDSSQWARTWSKMGNAWADAFEPKRDKNDTSNGVLIEQKYGNEAFWRRHFDYLLEFFKDNRYIKVDGKPVFMFYTSYKIPCFERMVFYWRRWAKEEGFPDLYIIGFFSPSLCLDAVVTPMAFNLSALGYNPSLEFLIQNTSVRGYNYDEVWEDYLNYIPSSINKTLWLCTVDFDDTPRRGKNGRVYIGASPEKFKKYFSRLVSKSVADDNPFVFIDAWNEWGEGKYLEPDVVHGYGYLKSVRDVMSKTGSNEKAGTAYNENMLLRYLGKLEKQLLRASIHQDCLTEWMYLKMEGKSIADYLCKCGFEKIAIYGCGIYGKMLYNELKDSVIDIAYFIDIHKDGLKHTEVADVYSPDESLPLCDVIIVSIIGEYVDIFKVLKQKNNIPIISLYEVVYEAKES</sequence>
<evidence type="ECO:0000313" key="2">
    <source>
        <dbReference type="Proteomes" id="UP000433181"/>
    </source>
</evidence>
<organism evidence="1 2">
    <name type="scientific">Anaerovibrio slackiae</name>
    <dbReference type="NCBI Taxonomy" id="2652309"/>
    <lineage>
        <taxon>Bacteria</taxon>
        <taxon>Bacillati</taxon>
        <taxon>Bacillota</taxon>
        <taxon>Negativicutes</taxon>
        <taxon>Selenomonadales</taxon>
        <taxon>Selenomonadaceae</taxon>
        <taxon>Anaerovibrio</taxon>
    </lineage>
</organism>
<dbReference type="CDD" id="cd11579">
    <property type="entry name" value="Glyco_tran_WbsX"/>
    <property type="match status" value="1"/>
</dbReference>
<dbReference type="PANTHER" id="PTHR41244:SF1">
    <property type="entry name" value="GLYCOSYLTRANSFERASE"/>
    <property type="match status" value="1"/>
</dbReference>
<dbReference type="Gene3D" id="3.20.20.80">
    <property type="entry name" value="Glycosidases"/>
    <property type="match status" value="1"/>
</dbReference>
<gene>
    <name evidence="1" type="ORF">FYJ84_02135</name>
</gene>
<dbReference type="GeneID" id="96777705"/>
<comment type="caution">
    <text evidence="1">The sequence shown here is derived from an EMBL/GenBank/DDBJ whole genome shotgun (WGS) entry which is preliminary data.</text>
</comment>
<dbReference type="Pfam" id="PF14307">
    <property type="entry name" value="Glyco_tran_WbsX"/>
    <property type="match status" value="1"/>
</dbReference>
<reference evidence="1 2" key="1">
    <citation type="submission" date="2019-08" db="EMBL/GenBank/DDBJ databases">
        <title>In-depth cultivation of the pig gut microbiome towards novel bacterial diversity and tailored functional studies.</title>
        <authorList>
            <person name="Wylensek D."/>
            <person name="Hitch T.C.A."/>
            <person name="Clavel T."/>
        </authorList>
    </citation>
    <scope>NUCLEOTIDE SEQUENCE [LARGE SCALE GENOMIC DNA]</scope>
    <source>
        <strain evidence="1 2">WCA-693-APC-5D-A</strain>
    </source>
</reference>
<dbReference type="AlphaFoldDB" id="A0A6I2UDF6"/>
<proteinExistence type="predicted"/>
<dbReference type="EMBL" id="VUNR01000003">
    <property type="protein sequence ID" value="MSU07789.1"/>
    <property type="molecule type" value="Genomic_DNA"/>
</dbReference>
<dbReference type="Proteomes" id="UP000433181">
    <property type="component" value="Unassembled WGS sequence"/>
</dbReference>
<dbReference type="RefSeq" id="WP_154405680.1">
    <property type="nucleotide sequence ID" value="NZ_VUNR01000003.1"/>
</dbReference>
<dbReference type="PANTHER" id="PTHR41244">
    <property type="entry name" value="RHAMNAN SYNTHESIS F"/>
    <property type="match status" value="1"/>
</dbReference>
<evidence type="ECO:0008006" key="3">
    <source>
        <dbReference type="Google" id="ProtNLM"/>
    </source>
</evidence>
<protein>
    <recommendedName>
        <fullName evidence="3">Glycosyl transferase</fullName>
    </recommendedName>
</protein>
<keyword evidence="2" id="KW-1185">Reference proteome</keyword>
<evidence type="ECO:0000313" key="1">
    <source>
        <dbReference type="EMBL" id="MSU07789.1"/>
    </source>
</evidence>
<accession>A0A6I2UDF6</accession>